<feature type="compositionally biased region" description="Basic and acidic residues" evidence="1">
    <location>
        <begin position="1"/>
        <end position="11"/>
    </location>
</feature>
<proteinExistence type="predicted"/>
<dbReference type="CDD" id="cd04370">
    <property type="entry name" value="BAH"/>
    <property type="match status" value="1"/>
</dbReference>
<dbReference type="Proteomes" id="UP000016933">
    <property type="component" value="Unassembled WGS sequence"/>
</dbReference>
<dbReference type="OrthoDB" id="10259622at2759"/>
<dbReference type="SUPFAM" id="SSF57903">
    <property type="entry name" value="FYVE/PHD zinc finger"/>
    <property type="match status" value="1"/>
</dbReference>
<dbReference type="PANTHER" id="PTHR46364">
    <property type="entry name" value="OS08G0421900 PROTEIN"/>
    <property type="match status" value="1"/>
</dbReference>
<dbReference type="GO" id="GO:0003682">
    <property type="term" value="F:chromatin binding"/>
    <property type="evidence" value="ECO:0007669"/>
    <property type="project" value="InterPro"/>
</dbReference>
<sequence>MRQKPAVDKATSKTNGHQAPSAKRFQAAPSSTKQPAQPETLGEDDREKLAHFLDAGNPFTVRIAKHPATNAKKRKRDEDGLLQDDLFDDRLTCLYAVQPLDKWESLRRYKKFTVGTESIATGQCVLIKQDDSEEAILDLTAQWKAKVLEVRALDQEHVFIRVAWLNRPEDLENGRQDYHGANELIPTNRMDVIDAMSVNGSFEIVKWDDSDNDTAVVNEEQYFWRQTLDFIDNRISKLRLMCKDNTPQNPDEMIVQCSHEGCRKWQHVKCMAEFALQDAANEKPPSSSKRKGAIKKQEPQNEDQKNLNIRQDSPVVAKAVKGSVTAEVFIKGEPRHAEVNPATQTEIIITDAKGEQHPVALNCLLCGKPVD</sequence>
<gene>
    <name evidence="3" type="ORF">DOTSEDRAFT_53220</name>
</gene>
<feature type="region of interest" description="Disordered" evidence="1">
    <location>
        <begin position="1"/>
        <end position="46"/>
    </location>
</feature>
<dbReference type="OMA" id="EMIVQCS"/>
<dbReference type="AlphaFoldDB" id="N1PNI6"/>
<reference evidence="3 4" key="2">
    <citation type="journal article" date="2012" name="PLoS Pathog.">
        <title>Diverse lifestyles and strategies of plant pathogenesis encoded in the genomes of eighteen Dothideomycetes fungi.</title>
        <authorList>
            <person name="Ohm R.A."/>
            <person name="Feau N."/>
            <person name="Henrissat B."/>
            <person name="Schoch C.L."/>
            <person name="Horwitz B.A."/>
            <person name="Barry K.W."/>
            <person name="Condon B.J."/>
            <person name="Copeland A.C."/>
            <person name="Dhillon B."/>
            <person name="Glaser F."/>
            <person name="Hesse C.N."/>
            <person name="Kosti I."/>
            <person name="LaButti K."/>
            <person name="Lindquist E.A."/>
            <person name="Lucas S."/>
            <person name="Salamov A.A."/>
            <person name="Bradshaw R.E."/>
            <person name="Ciuffetti L."/>
            <person name="Hamelin R.C."/>
            <person name="Kema G.H.J."/>
            <person name="Lawrence C."/>
            <person name="Scott J.A."/>
            <person name="Spatafora J.W."/>
            <person name="Turgeon B.G."/>
            <person name="de Wit P.J.G.M."/>
            <person name="Zhong S."/>
            <person name="Goodwin S.B."/>
            <person name="Grigoriev I.V."/>
        </authorList>
    </citation>
    <scope>NUCLEOTIDE SEQUENCE [LARGE SCALE GENOMIC DNA]</scope>
    <source>
        <strain evidence="4">NZE10 / CBS 128990</strain>
    </source>
</reference>
<dbReference type="PROSITE" id="PS51038">
    <property type="entry name" value="BAH"/>
    <property type="match status" value="1"/>
</dbReference>
<protein>
    <recommendedName>
        <fullName evidence="2">BAH domain-containing protein</fullName>
    </recommendedName>
</protein>
<dbReference type="InterPro" id="IPR013083">
    <property type="entry name" value="Znf_RING/FYVE/PHD"/>
</dbReference>
<accession>N1PNI6</accession>
<dbReference type="Gene3D" id="3.30.40.10">
    <property type="entry name" value="Zinc/RING finger domain, C3HC4 (zinc finger)"/>
    <property type="match status" value="1"/>
</dbReference>
<keyword evidence="4" id="KW-1185">Reference proteome</keyword>
<dbReference type="HOGENOM" id="CLU_040680_0_0_1"/>
<feature type="compositionally biased region" description="Basic and acidic residues" evidence="1">
    <location>
        <begin position="295"/>
        <end position="305"/>
    </location>
</feature>
<dbReference type="InterPro" id="IPR011011">
    <property type="entry name" value="Znf_FYVE_PHD"/>
</dbReference>
<organism evidence="3 4">
    <name type="scientific">Dothistroma septosporum (strain NZE10 / CBS 128990)</name>
    <name type="common">Red band needle blight fungus</name>
    <name type="synonym">Mycosphaerella pini</name>
    <dbReference type="NCBI Taxonomy" id="675120"/>
    <lineage>
        <taxon>Eukaryota</taxon>
        <taxon>Fungi</taxon>
        <taxon>Dikarya</taxon>
        <taxon>Ascomycota</taxon>
        <taxon>Pezizomycotina</taxon>
        <taxon>Dothideomycetes</taxon>
        <taxon>Dothideomycetidae</taxon>
        <taxon>Mycosphaerellales</taxon>
        <taxon>Mycosphaerellaceae</taxon>
        <taxon>Dothistroma</taxon>
    </lineage>
</organism>
<dbReference type="EMBL" id="KB446539">
    <property type="protein sequence ID" value="EME43984.1"/>
    <property type="molecule type" value="Genomic_DNA"/>
</dbReference>
<evidence type="ECO:0000313" key="4">
    <source>
        <dbReference type="Proteomes" id="UP000016933"/>
    </source>
</evidence>
<reference evidence="4" key="1">
    <citation type="journal article" date="2012" name="PLoS Genet.">
        <title>The genomes of the fungal plant pathogens Cladosporium fulvum and Dothistroma septosporum reveal adaptation to different hosts and lifestyles but also signatures of common ancestry.</title>
        <authorList>
            <person name="de Wit P.J.G.M."/>
            <person name="van der Burgt A."/>
            <person name="Oekmen B."/>
            <person name="Stergiopoulos I."/>
            <person name="Abd-Elsalam K.A."/>
            <person name="Aerts A.L."/>
            <person name="Bahkali A.H."/>
            <person name="Beenen H.G."/>
            <person name="Chettri P."/>
            <person name="Cox M.P."/>
            <person name="Datema E."/>
            <person name="de Vries R.P."/>
            <person name="Dhillon B."/>
            <person name="Ganley A.R."/>
            <person name="Griffiths S.A."/>
            <person name="Guo Y."/>
            <person name="Hamelin R.C."/>
            <person name="Henrissat B."/>
            <person name="Kabir M.S."/>
            <person name="Jashni M.K."/>
            <person name="Kema G."/>
            <person name="Klaubauf S."/>
            <person name="Lapidus A."/>
            <person name="Levasseur A."/>
            <person name="Lindquist E."/>
            <person name="Mehrabi R."/>
            <person name="Ohm R.A."/>
            <person name="Owen T.J."/>
            <person name="Salamov A."/>
            <person name="Schwelm A."/>
            <person name="Schijlen E."/>
            <person name="Sun H."/>
            <person name="van den Burg H.A."/>
            <person name="van Ham R.C.H.J."/>
            <person name="Zhang S."/>
            <person name="Goodwin S.B."/>
            <person name="Grigoriev I.V."/>
            <person name="Collemare J."/>
            <person name="Bradshaw R.E."/>
        </authorList>
    </citation>
    <scope>NUCLEOTIDE SEQUENCE [LARGE SCALE GENOMIC DNA]</scope>
    <source>
        <strain evidence="4">NZE10 / CBS 128990</strain>
    </source>
</reference>
<dbReference type="STRING" id="675120.N1PNI6"/>
<feature type="compositionally biased region" description="Polar residues" evidence="1">
    <location>
        <begin position="28"/>
        <end position="37"/>
    </location>
</feature>
<name>N1PNI6_DOTSN</name>
<feature type="region of interest" description="Disordered" evidence="1">
    <location>
        <begin position="279"/>
        <end position="312"/>
    </location>
</feature>
<dbReference type="eggNOG" id="ENOG502S1KY">
    <property type="taxonomic scope" value="Eukaryota"/>
</dbReference>
<dbReference type="Gene3D" id="2.30.30.490">
    <property type="match status" value="1"/>
</dbReference>
<feature type="domain" description="BAH" evidence="2">
    <location>
        <begin position="117"/>
        <end position="239"/>
    </location>
</feature>
<evidence type="ECO:0000313" key="3">
    <source>
        <dbReference type="EMBL" id="EME43984.1"/>
    </source>
</evidence>
<evidence type="ECO:0000256" key="1">
    <source>
        <dbReference type="SAM" id="MobiDB-lite"/>
    </source>
</evidence>
<dbReference type="InterPro" id="IPR043151">
    <property type="entry name" value="BAH_sf"/>
</dbReference>
<dbReference type="InterPro" id="IPR001025">
    <property type="entry name" value="BAH_dom"/>
</dbReference>
<evidence type="ECO:0000259" key="2">
    <source>
        <dbReference type="PROSITE" id="PS51038"/>
    </source>
</evidence>